<evidence type="ECO:0000313" key="5">
    <source>
        <dbReference type="Proteomes" id="UP000235145"/>
    </source>
</evidence>
<organism evidence="4 5">
    <name type="scientific">Lactuca sativa</name>
    <name type="common">Garden lettuce</name>
    <dbReference type="NCBI Taxonomy" id="4236"/>
    <lineage>
        <taxon>Eukaryota</taxon>
        <taxon>Viridiplantae</taxon>
        <taxon>Streptophyta</taxon>
        <taxon>Embryophyta</taxon>
        <taxon>Tracheophyta</taxon>
        <taxon>Spermatophyta</taxon>
        <taxon>Magnoliopsida</taxon>
        <taxon>eudicotyledons</taxon>
        <taxon>Gunneridae</taxon>
        <taxon>Pentapetalae</taxon>
        <taxon>asterids</taxon>
        <taxon>campanulids</taxon>
        <taxon>Asterales</taxon>
        <taxon>Asteraceae</taxon>
        <taxon>Cichorioideae</taxon>
        <taxon>Cichorieae</taxon>
        <taxon>Lactucinae</taxon>
        <taxon>Lactuca</taxon>
    </lineage>
</organism>
<evidence type="ECO:0000256" key="2">
    <source>
        <dbReference type="SAM" id="MobiDB-lite"/>
    </source>
</evidence>
<dbReference type="PANTHER" id="PTHR32410">
    <property type="entry name" value="CYSTEINE/HISTIDINE-RICH C1 DOMAIN FAMILY PROTEIN"/>
    <property type="match status" value="1"/>
</dbReference>
<comment type="caution">
    <text evidence="4">The sequence shown here is derived from an EMBL/GenBank/DDBJ whole genome shotgun (WGS) entry which is preliminary data.</text>
</comment>
<dbReference type="InterPro" id="IPR046349">
    <property type="entry name" value="C1-like_sf"/>
</dbReference>
<dbReference type="AlphaFoldDB" id="A0A9R1WZY4"/>
<evidence type="ECO:0000259" key="3">
    <source>
        <dbReference type="Pfam" id="PF03107"/>
    </source>
</evidence>
<proteinExistence type="predicted"/>
<accession>A0A9R1WZY4</accession>
<dbReference type="InterPro" id="IPR004146">
    <property type="entry name" value="DC1"/>
</dbReference>
<protein>
    <recommendedName>
        <fullName evidence="3">DC1 domain-containing protein</fullName>
    </recommendedName>
</protein>
<feature type="domain" description="DC1" evidence="3">
    <location>
        <begin position="563"/>
        <end position="613"/>
    </location>
</feature>
<reference evidence="4 5" key="1">
    <citation type="journal article" date="2017" name="Nat. Commun.">
        <title>Genome assembly with in vitro proximity ligation data and whole-genome triplication in lettuce.</title>
        <authorList>
            <person name="Reyes-Chin-Wo S."/>
            <person name="Wang Z."/>
            <person name="Yang X."/>
            <person name="Kozik A."/>
            <person name="Arikit S."/>
            <person name="Song C."/>
            <person name="Xia L."/>
            <person name="Froenicke L."/>
            <person name="Lavelle D.O."/>
            <person name="Truco M.J."/>
            <person name="Xia R."/>
            <person name="Zhu S."/>
            <person name="Xu C."/>
            <person name="Xu H."/>
            <person name="Xu X."/>
            <person name="Cox K."/>
            <person name="Korf I."/>
            <person name="Meyers B.C."/>
            <person name="Michelmore R.W."/>
        </authorList>
    </citation>
    <scope>NUCLEOTIDE SEQUENCE [LARGE SCALE GENOMIC DNA]</scope>
    <source>
        <strain evidence="5">cv. Salinas</strain>
        <tissue evidence="4">Seedlings</tissue>
    </source>
</reference>
<evidence type="ECO:0000256" key="1">
    <source>
        <dbReference type="ARBA" id="ARBA00022737"/>
    </source>
</evidence>
<dbReference type="PANTHER" id="PTHR32410:SF161">
    <property type="entry name" value="DC1, ZINC FINGER, RING_FYVE_PHD-TYPE-RELATED"/>
    <property type="match status" value="1"/>
</dbReference>
<dbReference type="Pfam" id="PF03107">
    <property type="entry name" value="C1_2"/>
    <property type="match status" value="4"/>
</dbReference>
<keyword evidence="5" id="KW-1185">Reference proteome</keyword>
<feature type="domain" description="DC1" evidence="3">
    <location>
        <begin position="140"/>
        <end position="184"/>
    </location>
</feature>
<dbReference type="Proteomes" id="UP000235145">
    <property type="component" value="Unassembled WGS sequence"/>
</dbReference>
<dbReference type="InterPro" id="IPR053192">
    <property type="entry name" value="Vacuole_Formation_Reg"/>
</dbReference>
<keyword evidence="1" id="KW-0677">Repeat</keyword>
<evidence type="ECO:0000313" key="4">
    <source>
        <dbReference type="EMBL" id="KAJ0193014.1"/>
    </source>
</evidence>
<feature type="domain" description="DC1" evidence="3">
    <location>
        <begin position="195"/>
        <end position="240"/>
    </location>
</feature>
<name>A0A9R1WZY4_LACSA</name>
<dbReference type="EMBL" id="NBSK02000008">
    <property type="protein sequence ID" value="KAJ0193014.1"/>
    <property type="molecule type" value="Genomic_DNA"/>
</dbReference>
<sequence>MVGCKFKTFIMYTINHFNINNCYRERKYMMEPLPEHEYCHSLSLVDLQLEYPEEEEEDDDHDNEDHDDEDGDEDHDDDFDDDGDEDSCLITKEGFQGVCYRCGQEIHMYERYYYKCKHSSCDVSLHKFCGELLTRLEHALHPHPLSLCWPRINWRCNICKRDHKCLEMCYKCLECDFSIDVNCAVEEEKKIIHHPSHPHLLICLLPKAILCNCSACGKMHEGIFYQCTTCVGFSLHNDCAFLPKRLLINETSKVAFYHTHPLTISYSFPMNDQIAKHNPKCRVCGHGFYDMENLWIYKCDKCMYYAHVRCVTSRRESFLRAGLNKTVENFKNDDHPHLLHLPFPDETYSVPKQFFFKESGRSEEVIVKHMSHQHPLILVDQTQFNEKTSSEIKSLLLMCHNPKTKTQLICNGCMRPVMSTMPFYMCPERCNFVLHEWCTRLPSQIEKHPGHPQHTLLLIYSNVLPCFFGVFVCAVCHLPCNGFAYCCVKCKYYVDVTCGFIPKKITHKSHPNHLLSLVQNPSGGCHMCLKDVDSHQLSFSCNVCEIYIHPECALLFSETIWHSYDKHPMQLSYLPIENHKSEYFCEICEFYLNPHESFYHCQHCRQSIHTACAPLILESETHTYMYNLRSVYNFVNIKFGDIYSSGGHTHPLSFAQGIALDDLCNICGRKLQYKMIFKCHDCKEDKFAIDYNCCENVKRALSSFVSLDRLDL</sequence>
<gene>
    <name evidence="4" type="ORF">LSAT_V11C800445490</name>
</gene>
<feature type="domain" description="DC1" evidence="3">
    <location>
        <begin position="256"/>
        <end position="311"/>
    </location>
</feature>
<dbReference type="SUPFAM" id="SSF57889">
    <property type="entry name" value="Cysteine-rich domain"/>
    <property type="match status" value="6"/>
</dbReference>
<feature type="region of interest" description="Disordered" evidence="2">
    <location>
        <begin position="52"/>
        <end position="81"/>
    </location>
</feature>